<evidence type="ECO:0000313" key="6">
    <source>
        <dbReference type="Proteomes" id="UP001597414"/>
    </source>
</evidence>
<feature type="domain" description="Intradiol ring-cleavage dioxygenases" evidence="4">
    <location>
        <begin position="42"/>
        <end position="177"/>
    </location>
</feature>
<dbReference type="Proteomes" id="UP001597414">
    <property type="component" value="Unassembled WGS sequence"/>
</dbReference>
<dbReference type="PANTHER" id="PTHR33711">
    <property type="entry name" value="DIOXYGENASE, PUTATIVE (AFU_ORTHOLOGUE AFUA_2G02910)-RELATED"/>
    <property type="match status" value="1"/>
</dbReference>
<name>A0ABW5B2T6_9BACT</name>
<evidence type="ECO:0000259" key="4">
    <source>
        <dbReference type="Pfam" id="PF00775"/>
    </source>
</evidence>
<proteinExistence type="inferred from homology"/>
<protein>
    <submittedName>
        <fullName evidence="5">Catechol 1,2-dioxygenase</fullName>
    </submittedName>
</protein>
<accession>A0ABW5B2T6</accession>
<keyword evidence="6" id="KW-1185">Reference proteome</keyword>
<keyword evidence="2" id="KW-0223">Dioxygenase</keyword>
<evidence type="ECO:0000313" key="5">
    <source>
        <dbReference type="EMBL" id="MFD2200417.1"/>
    </source>
</evidence>
<comment type="similarity">
    <text evidence="1">Belongs to the intradiol ring-cleavage dioxygenase family.</text>
</comment>
<dbReference type="SUPFAM" id="SSF49482">
    <property type="entry name" value="Aromatic compound dioxygenase"/>
    <property type="match status" value="1"/>
</dbReference>
<evidence type="ECO:0000256" key="1">
    <source>
        <dbReference type="ARBA" id="ARBA00007825"/>
    </source>
</evidence>
<dbReference type="Pfam" id="PF00775">
    <property type="entry name" value="Dioxygenase_C"/>
    <property type="match status" value="1"/>
</dbReference>
<dbReference type="PANTHER" id="PTHR33711:SF10">
    <property type="entry name" value="INTRADIOL RING-CLEAVAGE DIOXYGENASES DOMAIN-CONTAINING PROTEIN"/>
    <property type="match status" value="1"/>
</dbReference>
<dbReference type="InterPro" id="IPR015889">
    <property type="entry name" value="Intradiol_dOase_core"/>
</dbReference>
<dbReference type="InterPro" id="IPR000627">
    <property type="entry name" value="Intradiol_dOase_C"/>
</dbReference>
<dbReference type="EMBL" id="JBHUIV010000005">
    <property type="protein sequence ID" value="MFD2200417.1"/>
    <property type="molecule type" value="Genomic_DNA"/>
</dbReference>
<dbReference type="RefSeq" id="WP_380800113.1">
    <property type="nucleotide sequence ID" value="NZ_JBHUIV010000005.1"/>
</dbReference>
<sequence length="294" mass="32617">MKRRNFIKTSALCATAVSAFGFIRFDGEKYIGDCATTSDILGPFYRPGSPERNNLVVPGSKGQKVELLGKILHQDCSTPYKNAKVELWHCDENGVYDNSTPAFNYRGTVQTDNEGNYSFQTILPVPYDAGGGLIRPAHFHMMVTADGYQPLVTQLYFTGDKNIPKDPWANAAKGRHLKVEDIPNGVSKVVFNVGMARTLAVEPASIDKLTGTYIHESDPNKTIILFNNQNTIWVKNEVFGQEYIYAGNNLFVYPGNPEGSFDRLEFEISPSGAVKLTHSIQYVDLGKATEVYVK</sequence>
<reference evidence="6" key="1">
    <citation type="journal article" date="2019" name="Int. J. Syst. Evol. Microbiol.">
        <title>The Global Catalogue of Microorganisms (GCM) 10K type strain sequencing project: providing services to taxonomists for standard genome sequencing and annotation.</title>
        <authorList>
            <consortium name="The Broad Institute Genomics Platform"/>
            <consortium name="The Broad Institute Genome Sequencing Center for Infectious Disease"/>
            <person name="Wu L."/>
            <person name="Ma J."/>
        </authorList>
    </citation>
    <scope>NUCLEOTIDE SEQUENCE [LARGE SCALE GENOMIC DNA]</scope>
    <source>
        <strain evidence="6">KCTC 19812</strain>
    </source>
</reference>
<evidence type="ECO:0000256" key="3">
    <source>
        <dbReference type="ARBA" id="ARBA00023002"/>
    </source>
</evidence>
<organism evidence="5 6">
    <name type="scientific">Shivajiella indica</name>
    <dbReference type="NCBI Taxonomy" id="872115"/>
    <lineage>
        <taxon>Bacteria</taxon>
        <taxon>Pseudomonadati</taxon>
        <taxon>Bacteroidota</taxon>
        <taxon>Cytophagia</taxon>
        <taxon>Cytophagales</taxon>
        <taxon>Cyclobacteriaceae</taxon>
        <taxon>Shivajiella</taxon>
    </lineage>
</organism>
<dbReference type="InterPro" id="IPR050770">
    <property type="entry name" value="Intradiol_RC_Dioxygenase"/>
</dbReference>
<comment type="caution">
    <text evidence="5">The sequence shown here is derived from an EMBL/GenBank/DDBJ whole genome shotgun (WGS) entry which is preliminary data.</text>
</comment>
<evidence type="ECO:0000256" key="2">
    <source>
        <dbReference type="ARBA" id="ARBA00022964"/>
    </source>
</evidence>
<keyword evidence="3" id="KW-0560">Oxidoreductase</keyword>
<gene>
    <name evidence="5" type="ORF">ACFSKV_02490</name>
</gene>
<dbReference type="Gene3D" id="2.60.130.10">
    <property type="entry name" value="Aromatic compound dioxygenase"/>
    <property type="match status" value="1"/>
</dbReference>